<dbReference type="SUPFAM" id="SSF51735">
    <property type="entry name" value="NAD(P)-binding Rossmann-fold domains"/>
    <property type="match status" value="1"/>
</dbReference>
<dbReference type="Proteomes" id="UP000230859">
    <property type="component" value="Unassembled WGS sequence"/>
</dbReference>
<comment type="caution">
    <text evidence="2">The sequence shown here is derived from an EMBL/GenBank/DDBJ whole genome shotgun (WGS) entry which is preliminary data.</text>
</comment>
<feature type="domain" description="NAD-dependent epimerase/dehydratase" evidence="1">
    <location>
        <begin position="8"/>
        <end position="248"/>
    </location>
</feature>
<dbReference type="GO" id="GO:0050577">
    <property type="term" value="F:GDP-L-fucose synthase activity"/>
    <property type="evidence" value="ECO:0007669"/>
    <property type="project" value="TreeGrafter"/>
</dbReference>
<proteinExistence type="predicted"/>
<dbReference type="Pfam" id="PF01370">
    <property type="entry name" value="Epimerase"/>
    <property type="match status" value="1"/>
</dbReference>
<protein>
    <recommendedName>
        <fullName evidence="1">NAD-dependent epimerase/dehydratase domain-containing protein</fullName>
    </recommendedName>
</protein>
<dbReference type="InterPro" id="IPR036291">
    <property type="entry name" value="NAD(P)-bd_dom_sf"/>
</dbReference>
<dbReference type="PANTHER" id="PTHR43238">
    <property type="entry name" value="GDP-L-FUCOSE SYNTHASE"/>
    <property type="match status" value="1"/>
</dbReference>
<reference evidence="2 3" key="1">
    <citation type="submission" date="2017-09" db="EMBL/GenBank/DDBJ databases">
        <title>Depth-based differentiation of microbial function through sediment-hosted aquifers and enrichment of novel symbionts in the deep terrestrial subsurface.</title>
        <authorList>
            <person name="Probst A.J."/>
            <person name="Ladd B."/>
            <person name="Jarett J.K."/>
            <person name="Geller-Mcgrath D.E."/>
            <person name="Sieber C.M."/>
            <person name="Emerson J.B."/>
            <person name="Anantharaman K."/>
            <person name="Thomas B.C."/>
            <person name="Malmstrom R."/>
            <person name="Stieglmeier M."/>
            <person name="Klingl A."/>
            <person name="Woyke T."/>
            <person name="Ryan C.M."/>
            <person name="Banfield J.F."/>
        </authorList>
    </citation>
    <scope>NUCLEOTIDE SEQUENCE [LARGE SCALE GENOMIC DNA]</scope>
    <source>
        <strain evidence="2">CG11_big_fil_rev_8_21_14_0_20_45_26</strain>
    </source>
</reference>
<dbReference type="Gene3D" id="3.90.25.10">
    <property type="entry name" value="UDP-galactose 4-epimerase, domain 1"/>
    <property type="match status" value="1"/>
</dbReference>
<organism evidence="2 3">
    <name type="scientific">Candidatus Abzuiibacterium crystallinum</name>
    <dbReference type="NCBI Taxonomy" id="1974748"/>
    <lineage>
        <taxon>Bacteria</taxon>
        <taxon>Pseudomonadati</taxon>
        <taxon>Candidatus Omnitrophota</taxon>
        <taxon>Candidatus Abzuiibacterium</taxon>
    </lineage>
</organism>
<dbReference type="InterPro" id="IPR001509">
    <property type="entry name" value="Epimerase_deHydtase"/>
</dbReference>
<accession>A0A2H0LTK0</accession>
<dbReference type="Gene3D" id="3.40.50.720">
    <property type="entry name" value="NAD(P)-binding Rossmann-like Domain"/>
    <property type="match status" value="1"/>
</dbReference>
<dbReference type="AlphaFoldDB" id="A0A2H0LTK0"/>
<dbReference type="EMBL" id="PCVY01000028">
    <property type="protein sequence ID" value="PIQ86825.1"/>
    <property type="molecule type" value="Genomic_DNA"/>
</dbReference>
<dbReference type="PANTHER" id="PTHR43238:SF1">
    <property type="entry name" value="GDP-L-FUCOSE SYNTHASE"/>
    <property type="match status" value="1"/>
</dbReference>
<name>A0A2H0LTK0_9BACT</name>
<sequence length="329" mass="37491">MSQKQQLLICGVTGFIGRNLVDYFSERWKGPIAGTFWKTKPSLALRQNKRLKLLKADLTNHSHVSRAIKGSAIVIQAAATTSGAKDIVTRPFIHVTDNAVMNSLILREGFEQKIKHLVFFSCTTMYPEGVRPVREDDFNYQIKDKYFGVGWTKVYIEKMCEFFSRISDTKFTVVRHSNIYGPHDKYDLERSHVFGATMTKVLTNPSDLLTVWGDGSDERDLLHVDDLVNFVGLALQKQQTRYELVNVGMGKSIAVKTLVEKIIRHSGRTMKIQYDTSKPSINYKLAVNIQKAKQIFGWRPTIDLDAGIQKTIAWYRQNVPATLRMLGKK</sequence>
<evidence type="ECO:0000313" key="2">
    <source>
        <dbReference type="EMBL" id="PIQ86825.1"/>
    </source>
</evidence>
<gene>
    <name evidence="2" type="ORF">COV74_03055</name>
</gene>
<evidence type="ECO:0000313" key="3">
    <source>
        <dbReference type="Proteomes" id="UP000230859"/>
    </source>
</evidence>
<evidence type="ECO:0000259" key="1">
    <source>
        <dbReference type="Pfam" id="PF01370"/>
    </source>
</evidence>